<dbReference type="GeneID" id="19108343"/>
<evidence type="ECO:0008006" key="7">
    <source>
        <dbReference type="Google" id="ProtNLM"/>
    </source>
</evidence>
<dbReference type="PROSITE" id="PS00518">
    <property type="entry name" value="ZF_RING_1"/>
    <property type="match status" value="1"/>
</dbReference>
<evidence type="ECO:0000313" key="5">
    <source>
        <dbReference type="EMBL" id="EMC98385.1"/>
    </source>
</evidence>
<dbReference type="STRING" id="717646.M2NH83"/>
<accession>M2NH83</accession>
<dbReference type="GO" id="GO:0033768">
    <property type="term" value="C:SUMO-targeted ubiquitin ligase complex"/>
    <property type="evidence" value="ECO:0007669"/>
    <property type="project" value="TreeGrafter"/>
</dbReference>
<protein>
    <recommendedName>
        <fullName evidence="7">RING-type domain-containing protein</fullName>
    </recommendedName>
</protein>
<dbReference type="Proteomes" id="UP000011761">
    <property type="component" value="Unassembled WGS sequence"/>
</dbReference>
<keyword evidence="6" id="KW-1185">Reference proteome</keyword>
<dbReference type="GO" id="GO:0008270">
    <property type="term" value="F:zinc ion binding"/>
    <property type="evidence" value="ECO:0007669"/>
    <property type="project" value="UniProtKB-KW"/>
</dbReference>
<keyword evidence="3" id="KW-0862">Zinc</keyword>
<keyword evidence="1" id="KW-0479">Metal-binding</keyword>
<dbReference type="GO" id="GO:0004842">
    <property type="term" value="F:ubiquitin-protein transferase activity"/>
    <property type="evidence" value="ECO:0007669"/>
    <property type="project" value="TreeGrafter"/>
</dbReference>
<feature type="region of interest" description="Disordered" evidence="4">
    <location>
        <begin position="189"/>
        <end position="218"/>
    </location>
</feature>
<organism evidence="5 6">
    <name type="scientific">Baudoinia panamericana (strain UAMH 10762)</name>
    <name type="common">Angels' share fungus</name>
    <name type="synonym">Baudoinia compniacensis (strain UAMH 10762)</name>
    <dbReference type="NCBI Taxonomy" id="717646"/>
    <lineage>
        <taxon>Eukaryota</taxon>
        <taxon>Fungi</taxon>
        <taxon>Dikarya</taxon>
        <taxon>Ascomycota</taxon>
        <taxon>Pezizomycotina</taxon>
        <taxon>Dothideomycetes</taxon>
        <taxon>Dothideomycetidae</taxon>
        <taxon>Mycosphaerellales</taxon>
        <taxon>Teratosphaeriaceae</taxon>
        <taxon>Baudoinia</taxon>
    </lineage>
</organism>
<evidence type="ECO:0000313" key="6">
    <source>
        <dbReference type="Proteomes" id="UP000011761"/>
    </source>
</evidence>
<dbReference type="OMA" id="WFSNSID"/>
<gene>
    <name evidence="5" type="ORF">BAUCODRAFT_138136</name>
</gene>
<evidence type="ECO:0000256" key="1">
    <source>
        <dbReference type="ARBA" id="ARBA00022723"/>
    </source>
</evidence>
<dbReference type="OrthoDB" id="2398441at2759"/>
<evidence type="ECO:0000256" key="2">
    <source>
        <dbReference type="ARBA" id="ARBA00022771"/>
    </source>
</evidence>
<proteinExistence type="predicted"/>
<feature type="region of interest" description="Disordered" evidence="4">
    <location>
        <begin position="1"/>
        <end position="42"/>
    </location>
</feature>
<feature type="compositionally biased region" description="Polar residues" evidence="4">
    <location>
        <begin position="8"/>
        <end position="33"/>
    </location>
</feature>
<name>M2NH83_BAUPA</name>
<dbReference type="eggNOG" id="ENOG502SDJU">
    <property type="taxonomic scope" value="Eukaryota"/>
</dbReference>
<dbReference type="PANTHER" id="PTHR28042">
    <property type="entry name" value="E3 UBIQUITIN-PROTEIN LIGASE COMPLEX SLX5-SLX8 SUBUNIT SLX5"/>
    <property type="match status" value="1"/>
</dbReference>
<dbReference type="KEGG" id="bcom:BAUCODRAFT_138136"/>
<dbReference type="InterPro" id="IPR017907">
    <property type="entry name" value="Znf_RING_CS"/>
</dbReference>
<dbReference type="PANTHER" id="PTHR28042:SF1">
    <property type="entry name" value="E3 UBIQUITIN-PROTEIN LIGASE COMPLEX SLX5-SLX8 SUBUNIT SLX5"/>
    <property type="match status" value="1"/>
</dbReference>
<dbReference type="EMBL" id="KB445553">
    <property type="protein sequence ID" value="EMC98385.1"/>
    <property type="molecule type" value="Genomic_DNA"/>
</dbReference>
<dbReference type="RefSeq" id="XP_007675028.1">
    <property type="nucleotide sequence ID" value="XM_007676838.1"/>
</dbReference>
<dbReference type="HOGENOM" id="CLU_043321_0_0_1"/>
<dbReference type="InterPro" id="IPR038886">
    <property type="entry name" value="E3_SLX5/Rfp1"/>
</dbReference>
<evidence type="ECO:0000256" key="4">
    <source>
        <dbReference type="SAM" id="MobiDB-lite"/>
    </source>
</evidence>
<dbReference type="AlphaFoldDB" id="M2NH83"/>
<reference evidence="5 6" key="1">
    <citation type="journal article" date="2012" name="PLoS Pathog.">
        <title>Diverse lifestyles and strategies of plant pathogenesis encoded in the genomes of eighteen Dothideomycetes fungi.</title>
        <authorList>
            <person name="Ohm R.A."/>
            <person name="Feau N."/>
            <person name="Henrissat B."/>
            <person name="Schoch C.L."/>
            <person name="Horwitz B.A."/>
            <person name="Barry K.W."/>
            <person name="Condon B.J."/>
            <person name="Copeland A.C."/>
            <person name="Dhillon B."/>
            <person name="Glaser F."/>
            <person name="Hesse C.N."/>
            <person name="Kosti I."/>
            <person name="LaButti K."/>
            <person name="Lindquist E.A."/>
            <person name="Lucas S."/>
            <person name="Salamov A.A."/>
            <person name="Bradshaw R.E."/>
            <person name="Ciuffetti L."/>
            <person name="Hamelin R.C."/>
            <person name="Kema G.H.J."/>
            <person name="Lawrence C."/>
            <person name="Scott J.A."/>
            <person name="Spatafora J.W."/>
            <person name="Turgeon B.G."/>
            <person name="de Wit P.J.G.M."/>
            <person name="Zhong S."/>
            <person name="Goodwin S.B."/>
            <person name="Grigoriev I.V."/>
        </authorList>
    </citation>
    <scope>NUCLEOTIDE SEQUENCE [LARGE SCALE GENOMIC DNA]</scope>
    <source>
        <strain evidence="5 6">UAMH 10762</strain>
    </source>
</reference>
<keyword evidence="2" id="KW-0863">Zinc-finger</keyword>
<evidence type="ECO:0000256" key="3">
    <source>
        <dbReference type="ARBA" id="ARBA00022833"/>
    </source>
</evidence>
<sequence>MEVAIQGAFSNRNQQPSKRSYSAMNAHNRSGSPDSLFIPSDDHYTNEHAARRPRLALPPMRTTPPPGLGLRRFPGDGYDFRRPVMSTVTSAAPVIDLTDEDIAVGSEMEDARAPAAAAESSHASRLPRFGGRNIFAEVSDDIHVHRRATPSEPERAAHPRLAQLRAASNITRSLSPVIVDDDELEIISERTLPDSQRTSRHPSPVVSAPPRSLTPYPADMSVEPIDLTADDDVVHLNTRPRAGAGLNAARPGATAGVGTRSEAADEGGFHIGPIWNMLRTQGVDMNGRLPRFAQRFFGRDAEPEPALFDELDVEHLRHLDHLRRHQYRPAHDRLAVHQHGRNAAPGVMAINMDYGAAAFDLGYGVPAPERPASPYVAPEKPEKGFTRNPGEEDVVVCPNCGDELAVSEDEVKQQVWIVKTCGHAYCGDCAQKRLRKVSKKGKQRATEKEESLPAPWSTCVVKECGAKATKSAVIQVYLGS</sequence>
<dbReference type="CDD" id="cd16449">
    <property type="entry name" value="RING-HC"/>
    <property type="match status" value="1"/>
</dbReference>